<proteinExistence type="predicted"/>
<feature type="region of interest" description="Disordered" evidence="1">
    <location>
        <begin position="1"/>
        <end position="44"/>
    </location>
</feature>
<comment type="caution">
    <text evidence="2">The sequence shown here is derived from an EMBL/GenBank/DDBJ whole genome shotgun (WGS) entry which is preliminary data.</text>
</comment>
<protein>
    <submittedName>
        <fullName evidence="2">Uncharacterized protein</fullName>
    </submittedName>
</protein>
<dbReference type="Proteomes" id="UP000823674">
    <property type="component" value="Chromosome A07"/>
</dbReference>
<gene>
    <name evidence="2" type="primary">A07p021320.1_BraROA</name>
    <name evidence="2" type="ORF">IGI04_026968</name>
</gene>
<evidence type="ECO:0000256" key="1">
    <source>
        <dbReference type="SAM" id="MobiDB-lite"/>
    </source>
</evidence>
<accession>A0ABQ7KXY7</accession>
<reference evidence="2 3" key="1">
    <citation type="submission" date="2021-03" db="EMBL/GenBank/DDBJ databases">
        <authorList>
            <person name="King G.J."/>
            <person name="Bancroft I."/>
            <person name="Baten A."/>
            <person name="Bloomfield J."/>
            <person name="Borpatragohain P."/>
            <person name="He Z."/>
            <person name="Irish N."/>
            <person name="Irwin J."/>
            <person name="Liu K."/>
            <person name="Mauleon R.P."/>
            <person name="Moore J."/>
            <person name="Morris R."/>
            <person name="Ostergaard L."/>
            <person name="Wang B."/>
            <person name="Wells R."/>
        </authorList>
    </citation>
    <scope>NUCLEOTIDE SEQUENCE [LARGE SCALE GENOMIC DNA]</scope>
    <source>
        <strain evidence="2">R-o-18</strain>
        <tissue evidence="2">Leaf</tissue>
    </source>
</reference>
<feature type="compositionally biased region" description="Basic and acidic residues" evidence="1">
    <location>
        <begin position="76"/>
        <end position="88"/>
    </location>
</feature>
<dbReference type="EMBL" id="JADBGQ010000009">
    <property type="protein sequence ID" value="KAG5379126.1"/>
    <property type="molecule type" value="Genomic_DNA"/>
</dbReference>
<feature type="non-terminal residue" evidence="2">
    <location>
        <position position="145"/>
    </location>
</feature>
<sequence>MVTEFTQVRPARRRQEQQNGGGGSMRNNEGRDMRGAKIMTGSRVKEARNGSAVEIIKVSNRFGGLGEEGETEKLEEEVGRDGANKENENTINLSSIGSSRMFGKDVSFAAKEGNEKHMSIKVVSSLVLGKSELTRNALSMAVKIG</sequence>
<evidence type="ECO:0000313" key="2">
    <source>
        <dbReference type="EMBL" id="KAG5379126.1"/>
    </source>
</evidence>
<name>A0ABQ7KXY7_BRACM</name>
<keyword evidence="3" id="KW-1185">Reference proteome</keyword>
<feature type="region of interest" description="Disordered" evidence="1">
    <location>
        <begin position="66"/>
        <end position="89"/>
    </location>
</feature>
<organism evidence="2 3">
    <name type="scientific">Brassica rapa subsp. trilocularis</name>
    <dbReference type="NCBI Taxonomy" id="1813537"/>
    <lineage>
        <taxon>Eukaryota</taxon>
        <taxon>Viridiplantae</taxon>
        <taxon>Streptophyta</taxon>
        <taxon>Embryophyta</taxon>
        <taxon>Tracheophyta</taxon>
        <taxon>Spermatophyta</taxon>
        <taxon>Magnoliopsida</taxon>
        <taxon>eudicotyledons</taxon>
        <taxon>Gunneridae</taxon>
        <taxon>Pentapetalae</taxon>
        <taxon>rosids</taxon>
        <taxon>malvids</taxon>
        <taxon>Brassicales</taxon>
        <taxon>Brassicaceae</taxon>
        <taxon>Brassiceae</taxon>
        <taxon>Brassica</taxon>
    </lineage>
</organism>
<evidence type="ECO:0000313" key="3">
    <source>
        <dbReference type="Proteomes" id="UP000823674"/>
    </source>
</evidence>